<name>A0A4Y2AY28_ARAVE</name>
<evidence type="ECO:0000256" key="1">
    <source>
        <dbReference type="SAM" id="MobiDB-lite"/>
    </source>
</evidence>
<proteinExistence type="predicted"/>
<reference evidence="2 3" key="1">
    <citation type="journal article" date="2019" name="Sci. Rep.">
        <title>Orb-weaving spider Araneus ventricosus genome elucidates the spidroin gene catalogue.</title>
        <authorList>
            <person name="Kono N."/>
            <person name="Nakamura H."/>
            <person name="Ohtoshi R."/>
            <person name="Moran D.A.P."/>
            <person name="Shinohara A."/>
            <person name="Yoshida Y."/>
            <person name="Fujiwara M."/>
            <person name="Mori M."/>
            <person name="Tomita M."/>
            <person name="Arakawa K."/>
        </authorList>
    </citation>
    <scope>NUCLEOTIDE SEQUENCE [LARGE SCALE GENOMIC DNA]</scope>
</reference>
<sequence length="101" mass="11348">MDSKRWNSKELQNPKLHPHSNLGPRCEASGKTIVLPRLGPCVEARNETRSPSCGEEECGWQEFCDFELCLKISFGTSVNAFPNFSTIMGGKKYVLRKNGRT</sequence>
<evidence type="ECO:0000313" key="3">
    <source>
        <dbReference type="Proteomes" id="UP000499080"/>
    </source>
</evidence>
<organism evidence="2 3">
    <name type="scientific">Araneus ventricosus</name>
    <name type="common">Orbweaver spider</name>
    <name type="synonym">Epeira ventricosa</name>
    <dbReference type="NCBI Taxonomy" id="182803"/>
    <lineage>
        <taxon>Eukaryota</taxon>
        <taxon>Metazoa</taxon>
        <taxon>Ecdysozoa</taxon>
        <taxon>Arthropoda</taxon>
        <taxon>Chelicerata</taxon>
        <taxon>Arachnida</taxon>
        <taxon>Araneae</taxon>
        <taxon>Araneomorphae</taxon>
        <taxon>Entelegynae</taxon>
        <taxon>Araneoidea</taxon>
        <taxon>Araneidae</taxon>
        <taxon>Araneus</taxon>
    </lineage>
</organism>
<accession>A0A4Y2AY28</accession>
<evidence type="ECO:0000313" key="2">
    <source>
        <dbReference type="EMBL" id="GBL84972.1"/>
    </source>
</evidence>
<dbReference type="AlphaFoldDB" id="A0A4Y2AY28"/>
<keyword evidence="3" id="KW-1185">Reference proteome</keyword>
<dbReference type="EMBL" id="BGPR01000040">
    <property type="protein sequence ID" value="GBL84972.1"/>
    <property type="molecule type" value="Genomic_DNA"/>
</dbReference>
<dbReference type="Proteomes" id="UP000499080">
    <property type="component" value="Unassembled WGS sequence"/>
</dbReference>
<feature type="region of interest" description="Disordered" evidence="1">
    <location>
        <begin position="1"/>
        <end position="24"/>
    </location>
</feature>
<comment type="caution">
    <text evidence="2">The sequence shown here is derived from an EMBL/GenBank/DDBJ whole genome shotgun (WGS) entry which is preliminary data.</text>
</comment>
<gene>
    <name evidence="2" type="ORF">AVEN_42225_1</name>
</gene>
<protein>
    <submittedName>
        <fullName evidence="2">Uncharacterized protein</fullName>
    </submittedName>
</protein>